<dbReference type="OrthoDB" id="9791807at2"/>
<keyword evidence="8" id="KW-1185">Reference proteome</keyword>
<feature type="transmembrane region" description="Helical" evidence="6">
    <location>
        <begin position="223"/>
        <end position="247"/>
    </location>
</feature>
<feature type="transmembrane region" description="Helical" evidence="6">
    <location>
        <begin position="38"/>
        <end position="59"/>
    </location>
</feature>
<name>A0A4R3MGH6_9FIRM</name>
<feature type="transmembrane region" description="Helical" evidence="6">
    <location>
        <begin position="183"/>
        <end position="203"/>
    </location>
</feature>
<gene>
    <name evidence="7" type="ORF">EDC18_11353</name>
</gene>
<evidence type="ECO:0000256" key="1">
    <source>
        <dbReference type="ARBA" id="ARBA00004141"/>
    </source>
</evidence>
<keyword evidence="5 6" id="KW-0472">Membrane</keyword>
<keyword evidence="3 6" id="KW-0812">Transmembrane</keyword>
<evidence type="ECO:0000313" key="7">
    <source>
        <dbReference type="EMBL" id="TCT12207.1"/>
    </source>
</evidence>
<evidence type="ECO:0000313" key="8">
    <source>
        <dbReference type="Proteomes" id="UP000294902"/>
    </source>
</evidence>
<dbReference type="PANTHER" id="PTHR30028">
    <property type="entry name" value="UPF0014 INNER MEMBRANE PROTEIN YBBM-RELATED"/>
    <property type="match status" value="1"/>
</dbReference>
<evidence type="ECO:0000256" key="2">
    <source>
        <dbReference type="ARBA" id="ARBA00005268"/>
    </source>
</evidence>
<organism evidence="7 8">
    <name type="scientific">Natranaerovirga pectinivora</name>
    <dbReference type="NCBI Taxonomy" id="682400"/>
    <lineage>
        <taxon>Bacteria</taxon>
        <taxon>Bacillati</taxon>
        <taxon>Bacillota</taxon>
        <taxon>Clostridia</taxon>
        <taxon>Lachnospirales</taxon>
        <taxon>Natranaerovirgaceae</taxon>
        <taxon>Natranaerovirga</taxon>
    </lineage>
</organism>
<dbReference type="Pfam" id="PF03649">
    <property type="entry name" value="UPF0014"/>
    <property type="match status" value="1"/>
</dbReference>
<dbReference type="Proteomes" id="UP000294902">
    <property type="component" value="Unassembled WGS sequence"/>
</dbReference>
<accession>A0A4R3MGH6</accession>
<dbReference type="PANTHER" id="PTHR30028:SF0">
    <property type="entry name" value="PROTEIN ALUMINUM SENSITIVE 3"/>
    <property type="match status" value="1"/>
</dbReference>
<dbReference type="GO" id="GO:0005886">
    <property type="term" value="C:plasma membrane"/>
    <property type="evidence" value="ECO:0007669"/>
    <property type="project" value="TreeGrafter"/>
</dbReference>
<evidence type="ECO:0000256" key="3">
    <source>
        <dbReference type="ARBA" id="ARBA00022692"/>
    </source>
</evidence>
<proteinExistence type="inferred from homology"/>
<dbReference type="RefSeq" id="WP_132253954.1">
    <property type="nucleotide sequence ID" value="NZ_SMAL01000013.1"/>
</dbReference>
<comment type="similarity">
    <text evidence="2">Belongs to the UPF0014 family.</text>
</comment>
<feature type="transmembrane region" description="Helical" evidence="6">
    <location>
        <begin position="7"/>
        <end position="26"/>
    </location>
</feature>
<comment type="subcellular location">
    <subcellularLocation>
        <location evidence="1">Membrane</location>
        <topology evidence="1">Multi-pass membrane protein</topology>
    </subcellularLocation>
</comment>
<comment type="caution">
    <text evidence="7">The sequence shown here is derived from an EMBL/GenBank/DDBJ whole genome shotgun (WGS) entry which is preliminary data.</text>
</comment>
<dbReference type="EMBL" id="SMAL01000013">
    <property type="protein sequence ID" value="TCT12207.1"/>
    <property type="molecule type" value="Genomic_DNA"/>
</dbReference>
<evidence type="ECO:0000256" key="5">
    <source>
        <dbReference type="ARBA" id="ARBA00023136"/>
    </source>
</evidence>
<feature type="transmembrane region" description="Helical" evidence="6">
    <location>
        <begin position="65"/>
        <end position="83"/>
    </location>
</feature>
<evidence type="ECO:0000256" key="6">
    <source>
        <dbReference type="SAM" id="Phobius"/>
    </source>
</evidence>
<dbReference type="AlphaFoldDB" id="A0A4R3MGH6"/>
<protein>
    <submittedName>
        <fullName evidence="7">Putative ABC transport system permease protein</fullName>
    </submittedName>
</protein>
<keyword evidence="4 6" id="KW-1133">Transmembrane helix</keyword>
<evidence type="ECO:0000256" key="4">
    <source>
        <dbReference type="ARBA" id="ARBA00022989"/>
    </source>
</evidence>
<feature type="transmembrane region" description="Helical" evidence="6">
    <location>
        <begin position="128"/>
        <end position="152"/>
    </location>
</feature>
<feature type="transmembrane region" description="Helical" evidence="6">
    <location>
        <begin position="103"/>
        <end position="122"/>
    </location>
</feature>
<reference evidence="7 8" key="1">
    <citation type="submission" date="2019-03" db="EMBL/GenBank/DDBJ databases">
        <title>Genomic Encyclopedia of Type Strains, Phase IV (KMG-IV): sequencing the most valuable type-strain genomes for metagenomic binning, comparative biology and taxonomic classification.</title>
        <authorList>
            <person name="Goeker M."/>
        </authorList>
    </citation>
    <scope>NUCLEOTIDE SEQUENCE [LARGE SCALE GENOMIC DNA]</scope>
    <source>
        <strain evidence="7 8">DSM 24629</strain>
    </source>
</reference>
<dbReference type="InterPro" id="IPR005226">
    <property type="entry name" value="UPF0014_fam"/>
</dbReference>
<sequence length="266" mass="29457">MDGVLELQLWQMVAAYIFVVILLLIVRARGISREKEILISSIRMTVQLVLTGYVLVYLFNNINPLNTIIVIVVMEVFAIHNIYKRIKANLSKSLKKIIAISMLFGTLSSLIYFLLVVINISPWYDPRYFIPIAGMLIGNSMTGISLGVTRLVDGMYSERHLIESALMLGATPKMAAKQIVDNAFDSAILPTINSMVGMGIVFLPGMMTGQILSGISPVTAIEYQIAIMLGILGSVSLTVIIFVQLGYKTFFNQESQLIIGDNRDNM</sequence>